<gene>
    <name evidence="2" type="ORF">ACH49L_46355</name>
</gene>
<evidence type="ECO:0000313" key="3">
    <source>
        <dbReference type="Proteomes" id="UP001611397"/>
    </source>
</evidence>
<organism evidence="2 3">
    <name type="scientific">Streptomyces olivaceoviridis</name>
    <name type="common">Streptomyces corchorusii</name>
    <dbReference type="NCBI Taxonomy" id="1921"/>
    <lineage>
        <taxon>Bacteria</taxon>
        <taxon>Bacillati</taxon>
        <taxon>Actinomycetota</taxon>
        <taxon>Actinomycetes</taxon>
        <taxon>Kitasatosporales</taxon>
        <taxon>Streptomycetaceae</taxon>
        <taxon>Streptomyces</taxon>
    </lineage>
</organism>
<evidence type="ECO:0000256" key="1">
    <source>
        <dbReference type="SAM" id="MobiDB-lite"/>
    </source>
</evidence>
<name>A0ABW7VTU2_STROI</name>
<dbReference type="EMBL" id="JBIRWM010000056">
    <property type="protein sequence ID" value="MFI2162932.1"/>
    <property type="molecule type" value="Genomic_DNA"/>
</dbReference>
<proteinExistence type="predicted"/>
<reference evidence="2 3" key="1">
    <citation type="submission" date="2024-10" db="EMBL/GenBank/DDBJ databases">
        <title>The Natural Products Discovery Center: Release of the First 8490 Sequenced Strains for Exploring Actinobacteria Biosynthetic Diversity.</title>
        <authorList>
            <person name="Kalkreuter E."/>
            <person name="Kautsar S.A."/>
            <person name="Yang D."/>
            <person name="Bader C.D."/>
            <person name="Teijaro C.N."/>
            <person name="Fluegel L."/>
            <person name="Davis C.M."/>
            <person name="Simpson J.R."/>
            <person name="Lauterbach L."/>
            <person name="Steele A.D."/>
            <person name="Gui C."/>
            <person name="Meng S."/>
            <person name="Li G."/>
            <person name="Viehrig K."/>
            <person name="Ye F."/>
            <person name="Su P."/>
            <person name="Kiefer A.F."/>
            <person name="Nichols A."/>
            <person name="Cepeda A.J."/>
            <person name="Yan W."/>
            <person name="Fan B."/>
            <person name="Jiang Y."/>
            <person name="Adhikari A."/>
            <person name="Zheng C.-J."/>
            <person name="Schuster L."/>
            <person name="Cowan T.M."/>
            <person name="Smanski M.J."/>
            <person name="Chevrette M.G."/>
            <person name="De Carvalho L.P.S."/>
            <person name="Shen B."/>
        </authorList>
    </citation>
    <scope>NUCLEOTIDE SEQUENCE [LARGE SCALE GENOMIC DNA]</scope>
    <source>
        <strain evidence="2 3">NPDC020295</strain>
    </source>
</reference>
<sequence>MSGSSFGEYARTPSAASFWFPAGDGSAHSKHRSCRRKRAGSVIAAPGLRGASSNSDEVGTLAVCPCSSASRTDAPTTAATSQTGSSKVTMALTSTRPGSVRQPYALNLREPDLTAHADACADAGAVLAGRTGVWSPSGVVKSPISRSFHRAWWSTGSTRQHLTSRHAPRYQRLRHAERVEHRPLDRTASHTA</sequence>
<feature type="compositionally biased region" description="Basic and acidic residues" evidence="1">
    <location>
        <begin position="174"/>
        <end position="192"/>
    </location>
</feature>
<evidence type="ECO:0000313" key="2">
    <source>
        <dbReference type="EMBL" id="MFI2162932.1"/>
    </source>
</evidence>
<protein>
    <submittedName>
        <fullName evidence="2">Uncharacterized protein</fullName>
    </submittedName>
</protein>
<feature type="region of interest" description="Disordered" evidence="1">
    <location>
        <begin position="157"/>
        <end position="192"/>
    </location>
</feature>
<accession>A0ABW7VTU2</accession>
<dbReference type="RefSeq" id="WP_159061819.1">
    <property type="nucleotide sequence ID" value="NZ_JBIRUT010000046.1"/>
</dbReference>
<feature type="compositionally biased region" description="Basic residues" evidence="1">
    <location>
        <begin position="162"/>
        <end position="173"/>
    </location>
</feature>
<keyword evidence="3" id="KW-1185">Reference proteome</keyword>
<dbReference type="Proteomes" id="UP001611397">
    <property type="component" value="Unassembled WGS sequence"/>
</dbReference>
<comment type="caution">
    <text evidence="2">The sequence shown here is derived from an EMBL/GenBank/DDBJ whole genome shotgun (WGS) entry which is preliminary data.</text>
</comment>